<sequence length="425" mass="46565">MEEQYGFEIVDVPVKVINYEGETYYTLLINSDDKTDNKLENLVLYADPTGDYLGYIVKYGIDKDLATTEESVKQAGIEDTNALTADGIENSDLSKFVVISFFYSLCDGIPFDCGGSICGYGYFHQTMWLPDTGGSGGVGGGTSAGGSSNSSGTAPTPPCQGKNCPDPIITAPVLDVRQDVIAEIIEERINDNQLDDCGKDILNKLKNLTQNDISTIMSKLGETNSIYNLNIMSETPLTENALAATDWSRNLEGEIIPYNYTIKIIPHETMVSTNLAIAGTMLHEIVHAYFLSLIDDCNQTGNCTQLATFPELWNFYFSTKNHNLNTDNASQHNQLAQSYVKIIGAALQELITGYPPIGPLGSPDQVYTDIAWYGLDGTIPYSNLPETDKNRIKFRFEMVEVLNQNAINLSGQTIIPVGSRNSPCN</sequence>
<proteinExistence type="predicted"/>
<accession>A0ABW1PP59</accession>
<name>A0ABW1PP59_9FLAO</name>
<keyword evidence="3" id="KW-1185">Reference proteome</keyword>
<comment type="caution">
    <text evidence="2">The sequence shown here is derived from an EMBL/GenBank/DDBJ whole genome shotgun (WGS) entry which is preliminary data.</text>
</comment>
<dbReference type="Proteomes" id="UP001596287">
    <property type="component" value="Unassembled WGS sequence"/>
</dbReference>
<evidence type="ECO:0000313" key="2">
    <source>
        <dbReference type="EMBL" id="MFC6097431.1"/>
    </source>
</evidence>
<evidence type="ECO:0008006" key="4">
    <source>
        <dbReference type="Google" id="ProtNLM"/>
    </source>
</evidence>
<evidence type="ECO:0000256" key="1">
    <source>
        <dbReference type="SAM" id="MobiDB-lite"/>
    </source>
</evidence>
<reference evidence="3" key="1">
    <citation type="journal article" date="2019" name="Int. J. Syst. Evol. Microbiol.">
        <title>The Global Catalogue of Microorganisms (GCM) 10K type strain sequencing project: providing services to taxonomists for standard genome sequencing and annotation.</title>
        <authorList>
            <consortium name="The Broad Institute Genomics Platform"/>
            <consortium name="The Broad Institute Genome Sequencing Center for Infectious Disease"/>
            <person name="Wu L."/>
            <person name="Ma J."/>
        </authorList>
    </citation>
    <scope>NUCLEOTIDE SEQUENCE [LARGE SCALE GENOMIC DNA]</scope>
    <source>
        <strain evidence="3">CCUG 49679</strain>
    </source>
</reference>
<feature type="region of interest" description="Disordered" evidence="1">
    <location>
        <begin position="138"/>
        <end position="162"/>
    </location>
</feature>
<evidence type="ECO:0000313" key="3">
    <source>
        <dbReference type="Proteomes" id="UP001596287"/>
    </source>
</evidence>
<dbReference type="EMBL" id="JBHSQB010000009">
    <property type="protein sequence ID" value="MFC6097431.1"/>
    <property type="molecule type" value="Genomic_DNA"/>
</dbReference>
<gene>
    <name evidence="2" type="ORF">ACFPVY_12320</name>
</gene>
<organism evidence="2 3">
    <name type="scientific">Flavobacterium qiangtangense</name>
    <dbReference type="NCBI Taxonomy" id="1442595"/>
    <lineage>
        <taxon>Bacteria</taxon>
        <taxon>Pseudomonadati</taxon>
        <taxon>Bacteroidota</taxon>
        <taxon>Flavobacteriia</taxon>
        <taxon>Flavobacteriales</taxon>
        <taxon>Flavobacteriaceae</taxon>
        <taxon>Flavobacterium</taxon>
    </lineage>
</organism>
<protein>
    <recommendedName>
        <fullName evidence="4">SprT-like family protein</fullName>
    </recommendedName>
</protein>
<dbReference type="RefSeq" id="WP_379792393.1">
    <property type="nucleotide sequence ID" value="NZ_JBHSQB010000009.1"/>
</dbReference>